<dbReference type="Proteomes" id="UP000682811">
    <property type="component" value="Unassembled WGS sequence"/>
</dbReference>
<organism evidence="2 3">
    <name type="scientific">Paenibacillus azoreducens</name>
    <dbReference type="NCBI Taxonomy" id="116718"/>
    <lineage>
        <taxon>Bacteria</taxon>
        <taxon>Bacillati</taxon>
        <taxon>Bacillota</taxon>
        <taxon>Bacilli</taxon>
        <taxon>Bacillales</taxon>
        <taxon>Paenibacillaceae</taxon>
        <taxon>Paenibacillus</taxon>
    </lineage>
</organism>
<dbReference type="AlphaFoldDB" id="A0A919YBU4"/>
<proteinExistence type="predicted"/>
<dbReference type="EMBL" id="BORT01000016">
    <property type="protein sequence ID" value="GIO48741.1"/>
    <property type="molecule type" value="Genomic_DNA"/>
</dbReference>
<dbReference type="RefSeq" id="WP_212979368.1">
    <property type="nucleotide sequence ID" value="NZ_AP025343.1"/>
</dbReference>
<accession>A0A919YBU4</accession>
<name>A0A919YBU4_9BACL</name>
<feature type="signal peptide" evidence="1">
    <location>
        <begin position="1"/>
        <end position="23"/>
    </location>
</feature>
<keyword evidence="1" id="KW-0732">Signal</keyword>
<reference evidence="2 3" key="1">
    <citation type="submission" date="2021-03" db="EMBL/GenBank/DDBJ databases">
        <title>Antimicrobial resistance genes in bacteria isolated from Japanese honey, and their potential for conferring macrolide and lincosamide resistance in the American foulbrood pathogen Paenibacillus larvae.</title>
        <authorList>
            <person name="Okamoto M."/>
            <person name="Kumagai M."/>
            <person name="Kanamori H."/>
            <person name="Takamatsu D."/>
        </authorList>
    </citation>
    <scope>NUCLEOTIDE SEQUENCE [LARGE SCALE GENOMIC DNA]</scope>
    <source>
        <strain evidence="2 3">J34TS1</strain>
    </source>
</reference>
<evidence type="ECO:0000313" key="3">
    <source>
        <dbReference type="Proteomes" id="UP000682811"/>
    </source>
</evidence>
<keyword evidence="3" id="KW-1185">Reference proteome</keyword>
<gene>
    <name evidence="2" type="ORF">J34TS1_35060</name>
</gene>
<sequence>MNIKKILTLTLACSILAATPIMAAPVDGNPGGEETIQYTDLDPKLTEAAEKAIEQYANGKAFKLEEAFKNDYYEGKTKKESWIVQSKDRNVVVSLDAVSGKVLTVSLTFTIPEVTGDYANYLKAAQAAAKQLYPKTELAFTKAHYFKSNKAGLQEATMTFASEDRQFIAMDTNTLKPTMYSLKFKAADVDRKIVAEAEKAVKSMGVKVQPFTDIERRKTNGETGEDAWVLTRKVGVKGDFPKKRVVIQEDNRAFVVDAIAIVEGKTGKLISVTIERASDNQKLKKLTEKEGITLVKPVAKQLFGADLSSYTLKVDKDWGDYVFTSKGKESIIAKFDSYGNLVRMERKK</sequence>
<feature type="chain" id="PRO_5036700549" description="PepSY domain-containing protein" evidence="1">
    <location>
        <begin position="24"/>
        <end position="348"/>
    </location>
</feature>
<evidence type="ECO:0000256" key="1">
    <source>
        <dbReference type="SAM" id="SignalP"/>
    </source>
</evidence>
<evidence type="ECO:0000313" key="2">
    <source>
        <dbReference type="EMBL" id="GIO48741.1"/>
    </source>
</evidence>
<protein>
    <recommendedName>
        <fullName evidence="4">PepSY domain-containing protein</fullName>
    </recommendedName>
</protein>
<evidence type="ECO:0008006" key="4">
    <source>
        <dbReference type="Google" id="ProtNLM"/>
    </source>
</evidence>
<comment type="caution">
    <text evidence="2">The sequence shown here is derived from an EMBL/GenBank/DDBJ whole genome shotgun (WGS) entry which is preliminary data.</text>
</comment>